<accession>A0A7M2RL09</accession>
<dbReference type="PANTHER" id="PTHR34825">
    <property type="entry name" value="CONSERVED PROTEIN, WITH A WEAK D-GALACTARATE DEHYDRATASE/ALTRONATE HYDROLASE DOMAIN"/>
    <property type="match status" value="1"/>
</dbReference>
<dbReference type="SUPFAM" id="SSF52540">
    <property type="entry name" value="P-loop containing nucleoside triphosphate hydrolases"/>
    <property type="match status" value="1"/>
</dbReference>
<dbReference type="EMBL" id="CP063304">
    <property type="protein sequence ID" value="QOV20684.1"/>
    <property type="molecule type" value="Genomic_DNA"/>
</dbReference>
<dbReference type="Pfam" id="PF09820">
    <property type="entry name" value="AAA-ATPase_like"/>
    <property type="match status" value="1"/>
</dbReference>
<dbReference type="Proteomes" id="UP000593601">
    <property type="component" value="Chromosome"/>
</dbReference>
<proteinExistence type="predicted"/>
<dbReference type="InterPro" id="IPR027417">
    <property type="entry name" value="P-loop_NTPase"/>
</dbReference>
<keyword evidence="3" id="KW-1185">Reference proteome</keyword>
<dbReference type="KEGG" id="bliq:INP51_07080"/>
<protein>
    <submittedName>
        <fullName evidence="2">AAA family ATPase</fullName>
    </submittedName>
</protein>
<dbReference type="AlphaFoldDB" id="A0A7M2RL09"/>
<gene>
    <name evidence="2" type="ORF">INP51_07080</name>
</gene>
<dbReference type="RefSeq" id="WP_193736998.1">
    <property type="nucleotide sequence ID" value="NZ_CP063304.1"/>
</dbReference>
<dbReference type="Gene3D" id="3.40.50.300">
    <property type="entry name" value="P-loop containing nucleotide triphosphate hydrolases"/>
    <property type="match status" value="1"/>
</dbReference>
<evidence type="ECO:0000313" key="2">
    <source>
        <dbReference type="EMBL" id="QOV20684.1"/>
    </source>
</evidence>
<evidence type="ECO:0000259" key="1">
    <source>
        <dbReference type="Pfam" id="PF09820"/>
    </source>
</evidence>
<sequence>MGFYLNSNKPVSLYLSETRNPYFVDKTEILCELMPLVERGNQYICITRPRRFGKTIMANMIGAFFGKNNKGVMFDTLSVAAQEGYNKHRNQHNVICISLNEMPGTRTYAAYIDRIKQKLLDDLMKAYPEAAISETDTLWDALNTIHEESEEEKFIFVLDEWDFIFHRSFVTDEDKISYISFLSSLLKDQPYVELAYMTGILPIAKYSSGSEINMFLEYTMASKERFGEYFGFTDNEVKMLYERYKTNTLEPMVTLKGLRKWYDGYETMSGVKLYNPRSIVASLSDNQLADYWTSSGPYDEVFYYVKNNIAGVRDDIAKMIAGEEVRAQVSEYSATSTEIKTRDEVLSEKGK</sequence>
<evidence type="ECO:0000313" key="3">
    <source>
        <dbReference type="Proteomes" id="UP000593601"/>
    </source>
</evidence>
<name>A0A7M2RL09_9FIRM</name>
<dbReference type="InterPro" id="IPR018631">
    <property type="entry name" value="AAA-ATPase-like_dom"/>
</dbReference>
<dbReference type="PANTHER" id="PTHR34825:SF1">
    <property type="entry name" value="AAA-ATPASE-LIKE DOMAIN-CONTAINING PROTEIN"/>
    <property type="match status" value="1"/>
</dbReference>
<reference evidence="2 3" key="1">
    <citation type="submission" date="2020-10" db="EMBL/GenBank/DDBJ databases">
        <title>Blautia liquoris sp.nov., isolated from the mud in a fermentation cellar used for the production of Chinese strong-flavoured liquor.</title>
        <authorList>
            <person name="Lu L."/>
        </authorList>
    </citation>
    <scope>NUCLEOTIDE SEQUENCE [LARGE SCALE GENOMIC DNA]</scope>
    <source>
        <strain evidence="2 3">LZLJ-3</strain>
    </source>
</reference>
<organism evidence="2 3">
    <name type="scientific">Blautia liquoris</name>
    <dbReference type="NCBI Taxonomy" id="2779518"/>
    <lineage>
        <taxon>Bacteria</taxon>
        <taxon>Bacillati</taxon>
        <taxon>Bacillota</taxon>
        <taxon>Clostridia</taxon>
        <taxon>Lachnospirales</taxon>
        <taxon>Lachnospiraceae</taxon>
        <taxon>Blautia</taxon>
    </lineage>
</organism>
<feature type="domain" description="AAA-ATPase-like" evidence="1">
    <location>
        <begin position="18"/>
        <end position="206"/>
    </location>
</feature>